<feature type="domain" description="Beta-lactamase-related" evidence="3">
    <location>
        <begin position="103"/>
        <end position="404"/>
    </location>
</feature>
<keyword evidence="5" id="KW-1185">Reference proteome</keyword>
<dbReference type="Gene3D" id="3.40.710.10">
    <property type="entry name" value="DD-peptidase/beta-lactamase superfamily"/>
    <property type="match status" value="1"/>
</dbReference>
<dbReference type="Proteomes" id="UP000093807">
    <property type="component" value="Unassembled WGS sequence"/>
</dbReference>
<evidence type="ECO:0000313" key="5">
    <source>
        <dbReference type="Proteomes" id="UP000093807"/>
    </source>
</evidence>
<dbReference type="AlphaFoldDB" id="A0A199XS96"/>
<dbReference type="InterPro" id="IPR050491">
    <property type="entry name" value="AmpC-like"/>
</dbReference>
<sequence>MKKTRNKKHLILYICSHNLHSMTLIKKANIAQLLVLSLAISSCAKEIKKVELTDAQLPKNVLPFVKPASKDSTQLPADYIAAKKVKIDAFYQKNWLNNSMNGSFLVAQNGQIIYEKYHGLANFRDKDSITSETPLHIASVSKVLTATVILKLVNAKRIDLDQKVTTLLDRFPYPEVTVRTLLNHRSGIRNYSYFTDRKTNIWDRHKTLTNQDLLDLMATKNIDLEFKTDSRFAYCNTNYAMLALIIEKVTKLSYIEAMDKMLFQPLGMTHSFVCDIKKDKKRIVPSYKANKVEIGVDFLDGVYGDKNIYSTPRDLLKFDLARNAKNFLEPELWAQVFKPYSNERKGTKNYGLGIRMINWDTGQNFYFHNGWWHGNTSSYITLPKEKVVIIALSNKMTKNTYAVRKLAKLFGDYPFKLEDEE</sequence>
<gene>
    <name evidence="4" type="primary">pbpE</name>
    <name evidence="4" type="ORF">FLB_11870</name>
</gene>
<dbReference type="InterPro" id="IPR012338">
    <property type="entry name" value="Beta-lactam/transpept-like"/>
</dbReference>
<dbReference type="SUPFAM" id="SSF56601">
    <property type="entry name" value="beta-lactamase/transpeptidase-like"/>
    <property type="match status" value="1"/>
</dbReference>
<dbReference type="EMBL" id="JMTM01000035">
    <property type="protein sequence ID" value="OAZ04194.1"/>
    <property type="molecule type" value="Genomic_DNA"/>
</dbReference>
<dbReference type="Pfam" id="PF00144">
    <property type="entry name" value="Beta-lactamase"/>
    <property type="match status" value="1"/>
</dbReference>
<dbReference type="PANTHER" id="PTHR46825:SF11">
    <property type="entry name" value="PENICILLIN-BINDING PROTEIN 4"/>
    <property type="match status" value="1"/>
</dbReference>
<evidence type="ECO:0000256" key="2">
    <source>
        <dbReference type="ARBA" id="ARBA00023136"/>
    </source>
</evidence>
<reference evidence="4 5" key="1">
    <citation type="submission" date="2016-06" db="EMBL/GenBank/DDBJ databases">
        <title>Draft genome sequence of Flavobacterium succinicans strain DD5b.</title>
        <authorList>
            <person name="Poehlein A."/>
            <person name="Daniel R."/>
            <person name="Simeonova D.D."/>
        </authorList>
    </citation>
    <scope>NUCLEOTIDE SEQUENCE [LARGE SCALE GENOMIC DNA]</scope>
    <source>
        <strain evidence="4 5">DD5b</strain>
    </source>
</reference>
<proteinExistence type="predicted"/>
<comment type="subcellular location">
    <subcellularLocation>
        <location evidence="1">Membrane</location>
    </subcellularLocation>
</comment>
<evidence type="ECO:0000259" key="3">
    <source>
        <dbReference type="Pfam" id="PF00144"/>
    </source>
</evidence>
<dbReference type="PANTHER" id="PTHR46825">
    <property type="entry name" value="D-ALANYL-D-ALANINE-CARBOXYPEPTIDASE/ENDOPEPTIDASE AMPH"/>
    <property type="match status" value="1"/>
</dbReference>
<accession>A0A199XS96</accession>
<evidence type="ECO:0000313" key="4">
    <source>
        <dbReference type="EMBL" id="OAZ04194.1"/>
    </source>
</evidence>
<protein>
    <submittedName>
        <fullName evidence="4">Penicillin-binding protein 4</fullName>
    </submittedName>
</protein>
<keyword evidence="2" id="KW-0472">Membrane</keyword>
<evidence type="ECO:0000256" key="1">
    <source>
        <dbReference type="ARBA" id="ARBA00004370"/>
    </source>
</evidence>
<dbReference type="PATRIC" id="fig|29536.5.peg.1249"/>
<dbReference type="GO" id="GO:0016020">
    <property type="term" value="C:membrane"/>
    <property type="evidence" value="ECO:0007669"/>
    <property type="project" value="UniProtKB-SubCell"/>
</dbReference>
<name>A0A199XS96_9FLAO</name>
<organism evidence="4 5">
    <name type="scientific">Flavobacterium succinicans</name>
    <dbReference type="NCBI Taxonomy" id="29536"/>
    <lineage>
        <taxon>Bacteria</taxon>
        <taxon>Pseudomonadati</taxon>
        <taxon>Bacteroidota</taxon>
        <taxon>Flavobacteriia</taxon>
        <taxon>Flavobacteriales</taxon>
        <taxon>Flavobacteriaceae</taxon>
        <taxon>Flavobacterium</taxon>
    </lineage>
</organism>
<dbReference type="InterPro" id="IPR001466">
    <property type="entry name" value="Beta-lactam-related"/>
</dbReference>
<comment type="caution">
    <text evidence="4">The sequence shown here is derived from an EMBL/GenBank/DDBJ whole genome shotgun (WGS) entry which is preliminary data.</text>
</comment>